<sequence>MWTTFSDNEDKRLVMLALEFEILGSRIVWNNISRKMSGRRAPKQLEMRLRALIRTSRKQLARFPPCFLSTHRMQPEFAYSFQRKQNARSVASLAMSPRLMYGNRLESQRGMLGSYYLQRYQELFALLGV</sequence>
<evidence type="ECO:0008006" key="4">
    <source>
        <dbReference type="Google" id="ProtNLM"/>
    </source>
</evidence>
<evidence type="ECO:0000313" key="1">
    <source>
        <dbReference type="EMBL" id="KAF4036381.1"/>
    </source>
</evidence>
<protein>
    <recommendedName>
        <fullName evidence="4">Myb-like domain-containing protein</fullName>
    </recommendedName>
</protein>
<keyword evidence="3" id="KW-1185">Reference proteome</keyword>
<organism evidence="1 3">
    <name type="scientific">Phytophthora infestans</name>
    <name type="common">Potato late blight agent</name>
    <name type="synonym">Botrytis infestans</name>
    <dbReference type="NCBI Taxonomy" id="4787"/>
    <lineage>
        <taxon>Eukaryota</taxon>
        <taxon>Sar</taxon>
        <taxon>Stramenopiles</taxon>
        <taxon>Oomycota</taxon>
        <taxon>Peronosporomycetes</taxon>
        <taxon>Peronosporales</taxon>
        <taxon>Peronosporaceae</taxon>
        <taxon>Phytophthora</taxon>
    </lineage>
</organism>
<dbReference type="AlphaFoldDB" id="A0A833WT93"/>
<proteinExistence type="predicted"/>
<dbReference type="EMBL" id="WSZM01000267">
    <property type="protein sequence ID" value="KAF4036381.1"/>
    <property type="molecule type" value="Genomic_DNA"/>
</dbReference>
<evidence type="ECO:0000313" key="2">
    <source>
        <dbReference type="EMBL" id="KAF4146147.1"/>
    </source>
</evidence>
<comment type="caution">
    <text evidence="1">The sequence shown here is derived from an EMBL/GenBank/DDBJ whole genome shotgun (WGS) entry which is preliminary data.</text>
</comment>
<dbReference type="Proteomes" id="UP000602510">
    <property type="component" value="Unassembled WGS sequence"/>
</dbReference>
<accession>A0A833WT93</accession>
<evidence type="ECO:0000313" key="3">
    <source>
        <dbReference type="Proteomes" id="UP000602510"/>
    </source>
</evidence>
<dbReference type="Proteomes" id="UP000704712">
    <property type="component" value="Unassembled WGS sequence"/>
</dbReference>
<reference evidence="1" key="1">
    <citation type="submission" date="2020-04" db="EMBL/GenBank/DDBJ databases">
        <title>Hybrid Assembly of Korean Phytophthora infestans isolates.</title>
        <authorList>
            <person name="Prokchorchik M."/>
            <person name="Lee Y."/>
            <person name="Seo J."/>
            <person name="Cho J.-H."/>
            <person name="Park Y.-E."/>
            <person name="Jang D.-C."/>
            <person name="Im J.-S."/>
            <person name="Choi J.-G."/>
            <person name="Park H.-J."/>
            <person name="Lee G.-B."/>
            <person name="Lee Y.-G."/>
            <person name="Hong S.-Y."/>
            <person name="Cho K."/>
            <person name="Sohn K.H."/>
        </authorList>
    </citation>
    <scope>NUCLEOTIDE SEQUENCE</scope>
    <source>
        <strain evidence="1">KR_1_A1</strain>
        <strain evidence="2">KR_2_A2</strain>
    </source>
</reference>
<dbReference type="EMBL" id="JAACNO010000644">
    <property type="protein sequence ID" value="KAF4146147.1"/>
    <property type="molecule type" value="Genomic_DNA"/>
</dbReference>
<gene>
    <name evidence="1" type="ORF">GN244_ATG11490</name>
    <name evidence="2" type="ORF">GN958_ATG04622</name>
</gene>
<name>A0A833WT93_PHYIN</name>